<protein>
    <submittedName>
        <fullName evidence="1">Uncharacterized protein</fullName>
    </submittedName>
</protein>
<dbReference type="EMBL" id="BPLR01013780">
    <property type="protein sequence ID" value="GIY63740.1"/>
    <property type="molecule type" value="Genomic_DNA"/>
</dbReference>
<evidence type="ECO:0000313" key="2">
    <source>
        <dbReference type="Proteomes" id="UP001054945"/>
    </source>
</evidence>
<reference evidence="1 2" key="1">
    <citation type="submission" date="2021-06" db="EMBL/GenBank/DDBJ databases">
        <title>Caerostris extrusa draft genome.</title>
        <authorList>
            <person name="Kono N."/>
            <person name="Arakawa K."/>
        </authorList>
    </citation>
    <scope>NUCLEOTIDE SEQUENCE [LARGE SCALE GENOMIC DNA]</scope>
</reference>
<name>A0AAV4V1A3_CAEEX</name>
<organism evidence="1 2">
    <name type="scientific">Caerostris extrusa</name>
    <name type="common">Bark spider</name>
    <name type="synonym">Caerostris bankana</name>
    <dbReference type="NCBI Taxonomy" id="172846"/>
    <lineage>
        <taxon>Eukaryota</taxon>
        <taxon>Metazoa</taxon>
        <taxon>Ecdysozoa</taxon>
        <taxon>Arthropoda</taxon>
        <taxon>Chelicerata</taxon>
        <taxon>Arachnida</taxon>
        <taxon>Araneae</taxon>
        <taxon>Araneomorphae</taxon>
        <taxon>Entelegynae</taxon>
        <taxon>Araneoidea</taxon>
        <taxon>Araneidae</taxon>
        <taxon>Caerostris</taxon>
    </lineage>
</organism>
<dbReference type="AlphaFoldDB" id="A0AAV4V1A3"/>
<proteinExistence type="predicted"/>
<keyword evidence="2" id="KW-1185">Reference proteome</keyword>
<evidence type="ECO:0000313" key="1">
    <source>
        <dbReference type="EMBL" id="GIY63740.1"/>
    </source>
</evidence>
<dbReference type="Proteomes" id="UP001054945">
    <property type="component" value="Unassembled WGS sequence"/>
</dbReference>
<sequence length="73" mass="8444">MNFRLQRSSIVEINILTRDFPPMQTITDVIDDYRPQTIFPDVDPAQSTLPVIVVEHLRTIGDNRVNRNIRPPS</sequence>
<accession>A0AAV4V1A3</accession>
<gene>
    <name evidence="1" type="ORF">CEXT_685111</name>
</gene>
<comment type="caution">
    <text evidence="1">The sequence shown here is derived from an EMBL/GenBank/DDBJ whole genome shotgun (WGS) entry which is preliminary data.</text>
</comment>